<evidence type="ECO:0000313" key="11">
    <source>
        <dbReference type="Proteomes" id="UP000182762"/>
    </source>
</evidence>
<proteinExistence type="inferred from homology"/>
<dbReference type="PANTHER" id="PTHR34390:SF1">
    <property type="entry name" value="SUCCINATE TRANSPORTER SUBUNIT YJJB-RELATED"/>
    <property type="match status" value="1"/>
</dbReference>
<sequence>MMIDQILTSFVASAAFGIIFNAPRHSIIKSGFVGMFGWCIYSLLVADADTDSIVATLVAAFAIAIVSQVFAKLYKTPIIIFNVAGIIPLVPGTLAYNSMRNIVENNYALAAQFGAKALMISGAIAMGLVLSEIFNQMIRRVRL</sequence>
<organism evidence="10 11">
    <name type="scientific">Priestia endophytica DSM 13796</name>
    <dbReference type="NCBI Taxonomy" id="1121089"/>
    <lineage>
        <taxon>Bacteria</taxon>
        <taxon>Bacillati</taxon>
        <taxon>Bacillota</taxon>
        <taxon>Bacilli</taxon>
        <taxon>Bacillales</taxon>
        <taxon>Bacillaceae</taxon>
        <taxon>Priestia</taxon>
    </lineage>
</organism>
<evidence type="ECO:0000313" key="10">
    <source>
        <dbReference type="EMBL" id="SFQ48138.1"/>
    </source>
</evidence>
<feature type="transmembrane region" description="Helical" evidence="8">
    <location>
        <begin position="52"/>
        <end position="71"/>
    </location>
</feature>
<comment type="caution">
    <text evidence="10">The sequence shown here is derived from an EMBL/GenBank/DDBJ whole genome shotgun (WGS) entry which is preliminary data.</text>
</comment>
<keyword evidence="6 8" id="KW-0472">Membrane</keyword>
<dbReference type="InterPro" id="IPR024528">
    <property type="entry name" value="ThrE_2"/>
</dbReference>
<evidence type="ECO:0000256" key="2">
    <source>
        <dbReference type="ARBA" id="ARBA00022475"/>
    </source>
</evidence>
<keyword evidence="2" id="KW-1003">Cell membrane</keyword>
<evidence type="ECO:0000256" key="3">
    <source>
        <dbReference type="ARBA" id="ARBA00022519"/>
    </source>
</evidence>
<evidence type="ECO:0000259" key="9">
    <source>
        <dbReference type="Pfam" id="PF12821"/>
    </source>
</evidence>
<evidence type="ECO:0000256" key="5">
    <source>
        <dbReference type="ARBA" id="ARBA00022989"/>
    </source>
</evidence>
<evidence type="ECO:0000256" key="4">
    <source>
        <dbReference type="ARBA" id="ARBA00022692"/>
    </source>
</evidence>
<accession>A0A1I5YV46</accession>
<protein>
    <submittedName>
        <fullName evidence="10">Uncharacterized membrane protein YjjB, DUF3815 family</fullName>
    </submittedName>
</protein>
<feature type="transmembrane region" description="Helical" evidence="8">
    <location>
        <begin position="6"/>
        <end position="23"/>
    </location>
</feature>
<dbReference type="PANTHER" id="PTHR34390">
    <property type="entry name" value="UPF0442 PROTEIN YJJB-RELATED"/>
    <property type="match status" value="1"/>
</dbReference>
<dbReference type="InterPro" id="IPR050539">
    <property type="entry name" value="ThrE_Dicarb/AminoAcid_Exp"/>
</dbReference>
<dbReference type="GeneID" id="93710295"/>
<keyword evidence="5 8" id="KW-1133">Transmembrane helix</keyword>
<dbReference type="Pfam" id="PF12821">
    <property type="entry name" value="ThrE_2"/>
    <property type="match status" value="1"/>
</dbReference>
<name>A0A1I5YV46_9BACI</name>
<feature type="domain" description="Threonine/Serine exporter ThrE" evidence="9">
    <location>
        <begin position="5"/>
        <end position="133"/>
    </location>
</feature>
<comment type="similarity">
    <text evidence="7">Belongs to the ThrE exporter (TC 2.A.79) family.</text>
</comment>
<keyword evidence="3" id="KW-0997">Cell inner membrane</keyword>
<comment type="subcellular location">
    <subcellularLocation>
        <location evidence="1">Cell membrane</location>
        <topology evidence="1">Multi-pass membrane protein</topology>
    </subcellularLocation>
</comment>
<gene>
    <name evidence="10" type="ORF">SAMN02745910_01595</name>
</gene>
<feature type="transmembrane region" description="Helical" evidence="8">
    <location>
        <begin position="78"/>
        <end position="96"/>
    </location>
</feature>
<dbReference type="EMBL" id="FOXX01000003">
    <property type="protein sequence ID" value="SFQ48138.1"/>
    <property type="molecule type" value="Genomic_DNA"/>
</dbReference>
<evidence type="ECO:0000256" key="1">
    <source>
        <dbReference type="ARBA" id="ARBA00004651"/>
    </source>
</evidence>
<evidence type="ECO:0000256" key="6">
    <source>
        <dbReference type="ARBA" id="ARBA00023136"/>
    </source>
</evidence>
<dbReference type="RefSeq" id="WP_019395467.1">
    <property type="nucleotide sequence ID" value="NZ_FOXX01000003.1"/>
</dbReference>
<reference evidence="10 11" key="1">
    <citation type="submission" date="2016-10" db="EMBL/GenBank/DDBJ databases">
        <authorList>
            <person name="Varghese N."/>
            <person name="Submissions S."/>
        </authorList>
    </citation>
    <scope>NUCLEOTIDE SEQUENCE [LARGE SCALE GENOMIC DNA]</scope>
    <source>
        <strain evidence="10 11">DSM 13796</strain>
    </source>
</reference>
<feature type="transmembrane region" description="Helical" evidence="8">
    <location>
        <begin position="108"/>
        <end position="130"/>
    </location>
</feature>
<evidence type="ECO:0000256" key="8">
    <source>
        <dbReference type="SAM" id="Phobius"/>
    </source>
</evidence>
<evidence type="ECO:0000256" key="7">
    <source>
        <dbReference type="ARBA" id="ARBA00034125"/>
    </source>
</evidence>
<keyword evidence="11" id="KW-1185">Reference proteome</keyword>
<dbReference type="Proteomes" id="UP000182762">
    <property type="component" value="Unassembled WGS sequence"/>
</dbReference>
<keyword evidence="4 8" id="KW-0812">Transmembrane</keyword>